<dbReference type="SUPFAM" id="SSF52540">
    <property type="entry name" value="P-loop containing nucleoside triphosphate hydrolases"/>
    <property type="match status" value="1"/>
</dbReference>
<dbReference type="InterPro" id="IPR027417">
    <property type="entry name" value="P-loop_NTPase"/>
</dbReference>
<organism evidence="1 2">
    <name type="scientific">Exidia glandulosa HHB12029</name>
    <dbReference type="NCBI Taxonomy" id="1314781"/>
    <lineage>
        <taxon>Eukaryota</taxon>
        <taxon>Fungi</taxon>
        <taxon>Dikarya</taxon>
        <taxon>Basidiomycota</taxon>
        <taxon>Agaricomycotina</taxon>
        <taxon>Agaricomycetes</taxon>
        <taxon>Auriculariales</taxon>
        <taxon>Exidiaceae</taxon>
        <taxon>Exidia</taxon>
    </lineage>
</organism>
<dbReference type="GO" id="GO:0007166">
    <property type="term" value="P:cell surface receptor signaling pathway"/>
    <property type="evidence" value="ECO:0007669"/>
    <property type="project" value="InterPro"/>
</dbReference>
<dbReference type="Gene3D" id="3.40.50.300">
    <property type="entry name" value="P-loop containing nucleotide triphosphate hydrolases"/>
    <property type="match status" value="1"/>
</dbReference>
<reference evidence="1 2" key="1">
    <citation type="journal article" date="2016" name="Mol. Biol. Evol.">
        <title>Comparative Genomics of Early-Diverging Mushroom-Forming Fungi Provides Insights into the Origins of Lignocellulose Decay Capabilities.</title>
        <authorList>
            <person name="Nagy L.G."/>
            <person name="Riley R."/>
            <person name="Tritt A."/>
            <person name="Adam C."/>
            <person name="Daum C."/>
            <person name="Floudas D."/>
            <person name="Sun H."/>
            <person name="Yadav J.S."/>
            <person name="Pangilinan J."/>
            <person name="Larsson K.H."/>
            <person name="Matsuura K."/>
            <person name="Barry K."/>
            <person name="Labutti K."/>
            <person name="Kuo R."/>
            <person name="Ohm R.A."/>
            <person name="Bhattacharya S.S."/>
            <person name="Shirouzu T."/>
            <person name="Yoshinaga Y."/>
            <person name="Martin F.M."/>
            <person name="Grigoriev I.V."/>
            <person name="Hibbett D.S."/>
        </authorList>
    </citation>
    <scope>NUCLEOTIDE SEQUENCE [LARGE SCALE GENOMIC DNA]</scope>
    <source>
        <strain evidence="1 2">HHB12029</strain>
    </source>
</reference>
<evidence type="ECO:0000313" key="1">
    <source>
        <dbReference type="EMBL" id="KZV84173.1"/>
    </source>
</evidence>
<keyword evidence="2" id="KW-1185">Reference proteome</keyword>
<dbReference type="CDD" id="cd21037">
    <property type="entry name" value="MLKL_NTD"/>
    <property type="match status" value="1"/>
</dbReference>
<dbReference type="SMART" id="SM00028">
    <property type="entry name" value="TPR"/>
    <property type="match status" value="4"/>
</dbReference>
<dbReference type="AlphaFoldDB" id="A0A165DBM6"/>
<dbReference type="Gene3D" id="1.20.930.20">
    <property type="entry name" value="Adaptor protein Cbl, N-terminal domain"/>
    <property type="match status" value="1"/>
</dbReference>
<sequence>MSITLKIGLAGNIVGSAGQELVRALFGVAQLVAESADNVRVNKNAALTLSRQVNELVTVVATELERFNDEFTDDWLKNLAEFQQVLSDAQELLVEREGRSYLSQILHQERDTSRLMDISTRVKQAFSILMLQSHVQTQILVDSMLTRASENAAALDALDDHASDTLRSKKPAVSASSIPPPSYYFGRAAETQRVISIFDSDNPAYVAVLGGPGMGKTSLAIAVCNDPVVKSRFGDRRYFIACDAADGKENCLGIIAGAFGLLSGSSQTAKKALTALLGSAPTLLLLDNFESAWEAPEHRASAEEVLQLLSDIPDLSFIVTMRGSERPLGVSWSRPLLPPLAPLDTTASKQAFLSICDRGEDDLLLPQLLKPLEGVPLAITLMASLAQFEPIDALLARWEDARTAMLRKGEHDAHQHKSTSLDLSIATSLESPRLRQVPDAENLLALLSLLPNGAFDADIRSWNAANEDYARSLSTLLQTALSFRSPEGRIRVMTPIREFMLSARPPSESSMSSLLAHYFSLAELIYQESKASSHPDAVAVVAPEVDNIASIIRYALRHTIQLRPAIQAAARLCRLYKDTGIGSADLLSESLAASRAANFDDLTAELVFLWAMLSYNNAVPGDPTALYQEARAMFERLEDVNGIIDTTSMLTMLLPPEEAIAAGTAMRKLAEERNDHWRITQCNQRLADVYARTGRIGEARSCHERAIVASRAAEKPNYRLIAYSSYRIASYDFAGGNLAATVSLLQEALPLAQATNAYVVHILALELLGATYYAQGDMDAAVEQLQLGVTVARTAGATPLELNCLLLLAFSYVGSDREAPALETLGAADSTILALGEGWTYAKAHSLHCRGLVALSAQDFASARAALQSAISTARTPDRVISPEYLIQREAEVRISLGQVELAEDRNAEALACFVVAALVQRKMEAHIDVLRALLGIAQSLEDDAGQLVLDSIILPMHRFTLHRTLADALMYSAGIAQRRGELCVARHRARKALRLYEETKNYRGMEKAHAFLQLEHSSQPSVVIVSPD</sequence>
<dbReference type="InterPro" id="IPR059179">
    <property type="entry name" value="MLKL-like_MCAfunc"/>
</dbReference>
<dbReference type="EMBL" id="KV426237">
    <property type="protein sequence ID" value="KZV84173.1"/>
    <property type="molecule type" value="Genomic_DNA"/>
</dbReference>
<gene>
    <name evidence="1" type="ORF">EXIGLDRAFT_842428</name>
</gene>
<dbReference type="Gene3D" id="1.25.40.10">
    <property type="entry name" value="Tetratricopeptide repeat domain"/>
    <property type="match status" value="1"/>
</dbReference>
<proteinExistence type="predicted"/>
<protein>
    <recommendedName>
        <fullName evidence="3">AAA+ ATPase domain-containing protein</fullName>
    </recommendedName>
</protein>
<dbReference type="Proteomes" id="UP000077266">
    <property type="component" value="Unassembled WGS sequence"/>
</dbReference>
<dbReference type="OrthoDB" id="621413at2759"/>
<dbReference type="InParanoid" id="A0A165DBM6"/>
<dbReference type="InterPro" id="IPR019734">
    <property type="entry name" value="TPR_rpt"/>
</dbReference>
<dbReference type="STRING" id="1314781.A0A165DBM6"/>
<evidence type="ECO:0000313" key="2">
    <source>
        <dbReference type="Proteomes" id="UP000077266"/>
    </source>
</evidence>
<accession>A0A165DBM6</accession>
<name>A0A165DBM6_EXIGL</name>
<evidence type="ECO:0008006" key="3">
    <source>
        <dbReference type="Google" id="ProtNLM"/>
    </source>
</evidence>
<dbReference type="SUPFAM" id="SSF48452">
    <property type="entry name" value="TPR-like"/>
    <property type="match status" value="1"/>
</dbReference>
<dbReference type="InterPro" id="IPR011990">
    <property type="entry name" value="TPR-like_helical_dom_sf"/>
</dbReference>
<dbReference type="InterPro" id="IPR036537">
    <property type="entry name" value="Adaptor_Cbl_N_dom_sf"/>
</dbReference>